<evidence type="ECO:0000313" key="2">
    <source>
        <dbReference type="Proteomes" id="UP000317243"/>
    </source>
</evidence>
<comment type="caution">
    <text evidence="1">The sequence shown here is derived from an EMBL/GenBank/DDBJ whole genome shotgun (WGS) entry which is preliminary data.</text>
</comment>
<evidence type="ECO:0000313" key="1">
    <source>
        <dbReference type="EMBL" id="TWT39887.1"/>
    </source>
</evidence>
<sequence length="38" mass="4318">MTNGAIESLRQFIVLSPWTEAGYPQNEFEKAFNSLSIQ</sequence>
<dbReference type="EMBL" id="SIHI01000062">
    <property type="protein sequence ID" value="TWT39887.1"/>
    <property type="molecule type" value="Genomic_DNA"/>
</dbReference>
<protein>
    <submittedName>
        <fullName evidence="1">Uncharacterized protein</fullName>
    </submittedName>
</protein>
<dbReference type="AlphaFoldDB" id="A0A5C5VP43"/>
<accession>A0A5C5VP43</accession>
<reference evidence="1 2" key="1">
    <citation type="submission" date="2019-02" db="EMBL/GenBank/DDBJ databases">
        <title>Deep-cultivation of Planctomycetes and their phenomic and genomic characterization uncovers novel biology.</title>
        <authorList>
            <person name="Wiegand S."/>
            <person name="Jogler M."/>
            <person name="Boedeker C."/>
            <person name="Pinto D."/>
            <person name="Vollmers J."/>
            <person name="Rivas-Marin E."/>
            <person name="Kohn T."/>
            <person name="Peeters S.H."/>
            <person name="Heuer A."/>
            <person name="Rast P."/>
            <person name="Oberbeckmann S."/>
            <person name="Bunk B."/>
            <person name="Jeske O."/>
            <person name="Meyerdierks A."/>
            <person name="Storesund J.E."/>
            <person name="Kallscheuer N."/>
            <person name="Luecker S."/>
            <person name="Lage O.M."/>
            <person name="Pohl T."/>
            <person name="Merkel B.J."/>
            <person name="Hornburger P."/>
            <person name="Mueller R.-W."/>
            <person name="Bruemmer F."/>
            <person name="Labrenz M."/>
            <person name="Spormann A.M."/>
            <person name="Op Den Camp H."/>
            <person name="Overmann J."/>
            <person name="Amann R."/>
            <person name="Jetten M.S.M."/>
            <person name="Mascher T."/>
            <person name="Medema M.H."/>
            <person name="Devos D.P."/>
            <person name="Kaster A.-K."/>
            <person name="Ovreas L."/>
            <person name="Rohde M."/>
            <person name="Galperin M.Y."/>
            <person name="Jogler C."/>
        </authorList>
    </citation>
    <scope>NUCLEOTIDE SEQUENCE [LARGE SCALE GENOMIC DNA]</scope>
    <source>
        <strain evidence="1 2">KOR42</strain>
    </source>
</reference>
<keyword evidence="2" id="KW-1185">Reference proteome</keyword>
<proteinExistence type="predicted"/>
<gene>
    <name evidence="1" type="ORF">KOR42_50930</name>
</gene>
<dbReference type="Proteomes" id="UP000317243">
    <property type="component" value="Unassembled WGS sequence"/>
</dbReference>
<organism evidence="1 2">
    <name type="scientific">Thalassoglobus neptunius</name>
    <dbReference type="NCBI Taxonomy" id="1938619"/>
    <lineage>
        <taxon>Bacteria</taxon>
        <taxon>Pseudomonadati</taxon>
        <taxon>Planctomycetota</taxon>
        <taxon>Planctomycetia</taxon>
        <taxon>Planctomycetales</taxon>
        <taxon>Planctomycetaceae</taxon>
        <taxon>Thalassoglobus</taxon>
    </lineage>
</organism>
<name>A0A5C5VP43_9PLAN</name>